<evidence type="ECO:0000259" key="14">
    <source>
        <dbReference type="PROSITE" id="PS51671"/>
    </source>
</evidence>
<dbReference type="InterPro" id="IPR002912">
    <property type="entry name" value="ACT_dom"/>
</dbReference>
<sequence length="444" mass="46624">MSEPLTLGVAGLGTVGMGLIQLLEAHAERLEKTLGRPIRVTGVSARSRGKARDALIGDAQWFDDPVALAQDPSNAVFVELIGGEEGPAKDAVEAALKAGKHVVTANKALLARHGTALARLAEAHGVALNFEAAVAGAIPVIKTLRETLVANGVRRVYGILNGTCNYILSEMTDEKRDFSEALREAQEKGYAEADPSFDIGGFDAAHKLALLTCLAFGTTVACDEIHVEGIETITRADIEAAAELGYCIKLLGVAVQSADGIEARVTPVLVNEESPLAEVSGVTNCVGIDADFVGNLLLVGPGAGGKPTASAVASDIVDIARGIVMPPFIRPTDRLAPIAPMNLTSHQGNYYIRLSVYDRPGAMAAITRRMSDENVSLESIVQRRPGAVHPGQPDEPPPGAAEAAVTVIILTHDTTEAAIRAVLQAIEKDGKVAEPPQMIRIEEL</sequence>
<protein>
    <recommendedName>
        <fullName evidence="5">Homoserine dehydrogenase</fullName>
        <ecNumber evidence="4">1.1.1.3</ecNumber>
    </recommendedName>
</protein>
<evidence type="ECO:0000256" key="9">
    <source>
        <dbReference type="ARBA" id="ARBA00023002"/>
    </source>
</evidence>
<dbReference type="SUPFAM" id="SSF51735">
    <property type="entry name" value="NAD(P)-binding Rossmann-fold domains"/>
    <property type="match status" value="1"/>
</dbReference>
<evidence type="ECO:0000256" key="3">
    <source>
        <dbReference type="ARBA" id="ARBA00006753"/>
    </source>
</evidence>
<dbReference type="HOGENOM" id="CLU_009116_1_0_5"/>
<feature type="binding site" evidence="12">
    <location>
        <position position="107"/>
    </location>
    <ligand>
        <name>NADPH</name>
        <dbReference type="ChEBI" id="CHEBI:57783"/>
    </ligand>
</feature>
<comment type="similarity">
    <text evidence="3 13">Belongs to the homoserine dehydrogenase family.</text>
</comment>
<keyword evidence="16" id="KW-1185">Reference proteome</keyword>
<dbReference type="InterPro" id="IPR036291">
    <property type="entry name" value="NAD(P)-bd_dom_sf"/>
</dbReference>
<dbReference type="PIRSF" id="PIRSF000098">
    <property type="entry name" value="Homoser_dehydrog"/>
    <property type="match status" value="1"/>
</dbReference>
<dbReference type="AlphaFoldDB" id="V5SET8"/>
<keyword evidence="6" id="KW-0028">Amino-acid biosynthesis</keyword>
<evidence type="ECO:0000256" key="6">
    <source>
        <dbReference type="ARBA" id="ARBA00022605"/>
    </source>
</evidence>
<organism evidence="15 16">
    <name type="scientific">Hyphomicrobium nitrativorans NL23</name>
    <dbReference type="NCBI Taxonomy" id="1029756"/>
    <lineage>
        <taxon>Bacteria</taxon>
        <taxon>Pseudomonadati</taxon>
        <taxon>Pseudomonadota</taxon>
        <taxon>Alphaproteobacteria</taxon>
        <taxon>Hyphomicrobiales</taxon>
        <taxon>Hyphomicrobiaceae</taxon>
        <taxon>Hyphomicrobium</taxon>
    </lineage>
</organism>
<dbReference type="InterPro" id="IPR001342">
    <property type="entry name" value="HDH_cat"/>
</dbReference>
<evidence type="ECO:0000256" key="7">
    <source>
        <dbReference type="ARBA" id="ARBA00022697"/>
    </source>
</evidence>
<feature type="binding site" evidence="12">
    <location>
        <position position="192"/>
    </location>
    <ligand>
        <name>L-homoserine</name>
        <dbReference type="ChEBI" id="CHEBI:57476"/>
    </ligand>
</feature>
<dbReference type="InterPro" id="IPR019811">
    <property type="entry name" value="HDH_CS"/>
</dbReference>
<dbReference type="Pfam" id="PF00742">
    <property type="entry name" value="Homoserine_dh"/>
    <property type="match status" value="1"/>
</dbReference>
<dbReference type="GO" id="GO:0050661">
    <property type="term" value="F:NADP binding"/>
    <property type="evidence" value="ECO:0007669"/>
    <property type="project" value="InterPro"/>
</dbReference>
<dbReference type="UniPathway" id="UPA00051">
    <property type="reaction ID" value="UER00465"/>
</dbReference>
<accession>V5SET8</accession>
<dbReference type="InterPro" id="IPR005106">
    <property type="entry name" value="Asp/hSer_DH_NAD-bd"/>
</dbReference>
<dbReference type="NCBIfam" id="NF004976">
    <property type="entry name" value="PRK06349.1"/>
    <property type="match status" value="1"/>
</dbReference>
<dbReference type="PROSITE" id="PS51671">
    <property type="entry name" value="ACT"/>
    <property type="match status" value="1"/>
</dbReference>
<evidence type="ECO:0000256" key="11">
    <source>
        <dbReference type="PIRSR" id="PIRSR000098-1"/>
    </source>
</evidence>
<evidence type="ECO:0000313" key="16">
    <source>
        <dbReference type="Proteomes" id="UP000018542"/>
    </source>
</evidence>
<dbReference type="Pfam" id="PF01842">
    <property type="entry name" value="ACT"/>
    <property type="match status" value="1"/>
</dbReference>
<dbReference type="OrthoDB" id="9808167at2"/>
<evidence type="ECO:0000256" key="4">
    <source>
        <dbReference type="ARBA" id="ARBA00013213"/>
    </source>
</evidence>
<name>V5SET8_9HYPH</name>
<dbReference type="SUPFAM" id="SSF55347">
    <property type="entry name" value="Glyceraldehyde-3-phosphate dehydrogenase-like, C-terminal domain"/>
    <property type="match status" value="1"/>
</dbReference>
<feature type="domain" description="ACT" evidence="14">
    <location>
        <begin position="351"/>
        <end position="440"/>
    </location>
</feature>
<dbReference type="PANTHER" id="PTHR43331">
    <property type="entry name" value="HOMOSERINE DEHYDROGENASE"/>
    <property type="match status" value="1"/>
</dbReference>
<evidence type="ECO:0000256" key="13">
    <source>
        <dbReference type="RuleBase" id="RU004171"/>
    </source>
</evidence>
<dbReference type="FunFam" id="3.30.360.10:FF:000005">
    <property type="entry name" value="Homoserine dehydrogenase"/>
    <property type="match status" value="1"/>
</dbReference>
<dbReference type="InterPro" id="IPR016204">
    <property type="entry name" value="HDH"/>
</dbReference>
<keyword evidence="9" id="KW-0560">Oxidoreductase</keyword>
<dbReference type="SUPFAM" id="SSF55021">
    <property type="entry name" value="ACT-like"/>
    <property type="match status" value="1"/>
</dbReference>
<feature type="active site" description="Proton donor" evidence="11">
    <location>
        <position position="207"/>
    </location>
</feature>
<evidence type="ECO:0000256" key="8">
    <source>
        <dbReference type="ARBA" id="ARBA00022857"/>
    </source>
</evidence>
<evidence type="ECO:0000256" key="10">
    <source>
        <dbReference type="ARBA" id="ARBA00023167"/>
    </source>
</evidence>
<dbReference type="UniPathway" id="UPA00050">
    <property type="reaction ID" value="UER00063"/>
</dbReference>
<evidence type="ECO:0000256" key="1">
    <source>
        <dbReference type="ARBA" id="ARBA00005056"/>
    </source>
</evidence>
<dbReference type="KEGG" id="hni:W911_08805"/>
<dbReference type="EC" id="1.1.1.3" evidence="4"/>
<dbReference type="PANTHER" id="PTHR43331:SF1">
    <property type="entry name" value="HOMOSERINE DEHYDROGENASE"/>
    <property type="match status" value="1"/>
</dbReference>
<keyword evidence="7" id="KW-0791">Threonine biosynthesis</keyword>
<dbReference type="Proteomes" id="UP000018542">
    <property type="component" value="Chromosome"/>
</dbReference>
<dbReference type="Gene3D" id="3.40.50.720">
    <property type="entry name" value="NAD(P)-binding Rossmann-like Domain"/>
    <property type="match status" value="1"/>
</dbReference>
<evidence type="ECO:0000313" key="15">
    <source>
        <dbReference type="EMBL" id="AHB48474.1"/>
    </source>
</evidence>
<dbReference type="CDD" id="cd04881">
    <property type="entry name" value="ACT_HSDH-Hom"/>
    <property type="match status" value="1"/>
</dbReference>
<dbReference type="PATRIC" id="fig|1029756.8.peg.1838"/>
<dbReference type="InterPro" id="IPR045865">
    <property type="entry name" value="ACT-like_dom_sf"/>
</dbReference>
<keyword evidence="10" id="KW-0486">Methionine biosynthesis</keyword>
<proteinExistence type="inferred from homology"/>
<dbReference type="RefSeq" id="WP_023787137.1">
    <property type="nucleotide sequence ID" value="NC_022997.1"/>
</dbReference>
<comment type="pathway">
    <text evidence="1">Amino-acid biosynthesis; L-threonine biosynthesis; L-threonine from L-aspartate: step 3/5.</text>
</comment>
<dbReference type="Gene3D" id="3.30.70.260">
    <property type="match status" value="1"/>
</dbReference>
<dbReference type="GO" id="GO:0009086">
    <property type="term" value="P:methionine biosynthetic process"/>
    <property type="evidence" value="ECO:0007669"/>
    <property type="project" value="UniProtKB-KW"/>
</dbReference>
<evidence type="ECO:0000256" key="12">
    <source>
        <dbReference type="PIRSR" id="PIRSR000098-2"/>
    </source>
</evidence>
<evidence type="ECO:0000256" key="5">
    <source>
        <dbReference type="ARBA" id="ARBA00013376"/>
    </source>
</evidence>
<keyword evidence="8 12" id="KW-0521">NADP</keyword>
<dbReference type="STRING" id="1029756.W911_08805"/>
<dbReference type="PROSITE" id="PS01042">
    <property type="entry name" value="HOMOSER_DHGENASE"/>
    <property type="match status" value="1"/>
</dbReference>
<comment type="pathway">
    <text evidence="2">Amino-acid biosynthesis; L-methionine biosynthesis via de novo pathway; L-homoserine from L-aspartate: step 3/3.</text>
</comment>
<dbReference type="Gene3D" id="3.30.360.10">
    <property type="entry name" value="Dihydrodipicolinate Reductase, domain 2"/>
    <property type="match status" value="1"/>
</dbReference>
<dbReference type="GO" id="GO:0004412">
    <property type="term" value="F:homoserine dehydrogenase activity"/>
    <property type="evidence" value="ECO:0007669"/>
    <property type="project" value="UniProtKB-EC"/>
</dbReference>
<gene>
    <name evidence="15" type="ORF">W911_08805</name>
</gene>
<evidence type="ECO:0000256" key="2">
    <source>
        <dbReference type="ARBA" id="ARBA00005062"/>
    </source>
</evidence>
<dbReference type="Pfam" id="PF03447">
    <property type="entry name" value="NAD_binding_3"/>
    <property type="match status" value="1"/>
</dbReference>
<dbReference type="EMBL" id="CP006912">
    <property type="protein sequence ID" value="AHB48474.1"/>
    <property type="molecule type" value="Genomic_DNA"/>
</dbReference>
<dbReference type="GO" id="GO:0009088">
    <property type="term" value="P:threonine biosynthetic process"/>
    <property type="evidence" value="ECO:0007669"/>
    <property type="project" value="UniProtKB-UniPathway"/>
</dbReference>
<reference evidence="15 16" key="1">
    <citation type="journal article" date="2014" name="Genome Announc.">
        <title>Complete Genome Sequence of Hyphomicrobium nitrativorans Strain NL23, a Denitrifying Bacterium Isolated from Biofilm of a Methanol-Fed Denitrification System Treating Seawater at the Montreal Biodome.</title>
        <authorList>
            <person name="Martineau C."/>
            <person name="Villeneuve C."/>
            <person name="Mauffrey F."/>
            <person name="Villemur R."/>
        </authorList>
    </citation>
    <scope>NUCLEOTIDE SEQUENCE [LARGE SCALE GENOMIC DNA]</scope>
    <source>
        <strain evidence="15">NL23</strain>
    </source>
</reference>